<dbReference type="EMBL" id="BMYO01000002">
    <property type="protein sequence ID" value="GHD58476.1"/>
    <property type="molecule type" value="Genomic_DNA"/>
</dbReference>
<evidence type="ECO:0000256" key="6">
    <source>
        <dbReference type="ARBA" id="ARBA00022692"/>
    </source>
</evidence>
<keyword evidence="4" id="KW-0597">Phosphoprotein</keyword>
<dbReference type="SMART" id="SM00388">
    <property type="entry name" value="HisKA"/>
    <property type="match status" value="1"/>
</dbReference>
<comment type="subcellular location">
    <subcellularLocation>
        <location evidence="2">Membrane</location>
    </subcellularLocation>
</comment>
<protein>
    <recommendedName>
        <fullName evidence="3">histidine kinase</fullName>
        <ecNumber evidence="3">2.7.13.3</ecNumber>
    </recommendedName>
</protein>
<dbReference type="Gene3D" id="1.10.287.130">
    <property type="match status" value="1"/>
</dbReference>
<evidence type="ECO:0000256" key="7">
    <source>
        <dbReference type="ARBA" id="ARBA00022777"/>
    </source>
</evidence>
<keyword evidence="9" id="KW-0902">Two-component regulatory system</keyword>
<keyword evidence="7 14" id="KW-0418">Kinase</keyword>
<evidence type="ECO:0000256" key="10">
    <source>
        <dbReference type="ARBA" id="ARBA00023136"/>
    </source>
</evidence>
<accession>A0ABQ3GWH8</accession>
<keyword evidence="5" id="KW-0808">Transferase</keyword>
<dbReference type="Pfam" id="PF08521">
    <property type="entry name" value="2CSK_N"/>
    <property type="match status" value="1"/>
</dbReference>
<dbReference type="InterPro" id="IPR003660">
    <property type="entry name" value="HAMP_dom"/>
</dbReference>
<name>A0ABQ3GWH8_9NEIS</name>
<dbReference type="InterPro" id="IPR013727">
    <property type="entry name" value="2CSK_N"/>
</dbReference>
<dbReference type="EC" id="2.7.13.3" evidence="3"/>
<dbReference type="Pfam" id="PF00512">
    <property type="entry name" value="HisKA"/>
    <property type="match status" value="1"/>
</dbReference>
<dbReference type="InterPro" id="IPR004358">
    <property type="entry name" value="Sig_transdc_His_kin-like_C"/>
</dbReference>
<dbReference type="InterPro" id="IPR003661">
    <property type="entry name" value="HisK_dim/P_dom"/>
</dbReference>
<proteinExistence type="predicted"/>
<dbReference type="CDD" id="cd00082">
    <property type="entry name" value="HisKA"/>
    <property type="match status" value="1"/>
</dbReference>
<evidence type="ECO:0000256" key="3">
    <source>
        <dbReference type="ARBA" id="ARBA00012438"/>
    </source>
</evidence>
<dbReference type="InterPro" id="IPR036097">
    <property type="entry name" value="HisK_dim/P_sf"/>
</dbReference>
<evidence type="ECO:0000313" key="15">
    <source>
        <dbReference type="Proteomes" id="UP000604737"/>
    </source>
</evidence>
<dbReference type="PROSITE" id="PS50885">
    <property type="entry name" value="HAMP"/>
    <property type="match status" value="1"/>
</dbReference>
<dbReference type="PRINTS" id="PR00344">
    <property type="entry name" value="BCTRLSENSOR"/>
</dbReference>
<keyword evidence="15" id="KW-1185">Reference proteome</keyword>
<evidence type="ECO:0000259" key="13">
    <source>
        <dbReference type="PROSITE" id="PS50885"/>
    </source>
</evidence>
<dbReference type="SUPFAM" id="SSF55874">
    <property type="entry name" value="ATPase domain of HSP90 chaperone/DNA topoisomerase II/histidine kinase"/>
    <property type="match status" value="1"/>
</dbReference>
<dbReference type="Gene3D" id="3.30.565.10">
    <property type="entry name" value="Histidine kinase-like ATPase, C-terminal domain"/>
    <property type="match status" value="1"/>
</dbReference>
<dbReference type="PANTHER" id="PTHR45436:SF1">
    <property type="entry name" value="SENSOR PROTEIN QSEC"/>
    <property type="match status" value="1"/>
</dbReference>
<evidence type="ECO:0000256" key="11">
    <source>
        <dbReference type="SAM" id="Phobius"/>
    </source>
</evidence>
<dbReference type="RefSeq" id="WP_189458910.1">
    <property type="nucleotide sequence ID" value="NZ_BMYO01000002.1"/>
</dbReference>
<evidence type="ECO:0000259" key="12">
    <source>
        <dbReference type="PROSITE" id="PS50109"/>
    </source>
</evidence>
<keyword evidence="6 11" id="KW-0812">Transmembrane</keyword>
<dbReference type="Proteomes" id="UP000604737">
    <property type="component" value="Unassembled WGS sequence"/>
</dbReference>
<dbReference type="PROSITE" id="PS50109">
    <property type="entry name" value="HIS_KIN"/>
    <property type="match status" value="1"/>
</dbReference>
<evidence type="ECO:0000256" key="4">
    <source>
        <dbReference type="ARBA" id="ARBA00022553"/>
    </source>
</evidence>
<feature type="domain" description="Histidine kinase" evidence="12">
    <location>
        <begin position="248"/>
        <end position="461"/>
    </location>
</feature>
<comment type="caution">
    <text evidence="14">The sequence shown here is derived from an EMBL/GenBank/DDBJ whole genome shotgun (WGS) entry which is preliminary data.</text>
</comment>
<reference evidence="15" key="1">
    <citation type="journal article" date="2019" name="Int. J. Syst. Evol. Microbiol.">
        <title>The Global Catalogue of Microorganisms (GCM) 10K type strain sequencing project: providing services to taxonomists for standard genome sequencing and annotation.</title>
        <authorList>
            <consortium name="The Broad Institute Genomics Platform"/>
            <consortium name="The Broad Institute Genome Sequencing Center for Infectious Disease"/>
            <person name="Wu L."/>
            <person name="Ma J."/>
        </authorList>
    </citation>
    <scope>NUCLEOTIDE SEQUENCE [LARGE SCALE GENOMIC DNA]</scope>
    <source>
        <strain evidence="15">KCTC 23701</strain>
    </source>
</reference>
<evidence type="ECO:0000256" key="5">
    <source>
        <dbReference type="ARBA" id="ARBA00022679"/>
    </source>
</evidence>
<dbReference type="PANTHER" id="PTHR45436">
    <property type="entry name" value="SENSOR HISTIDINE KINASE YKOH"/>
    <property type="match status" value="1"/>
</dbReference>
<feature type="transmembrane region" description="Helical" evidence="11">
    <location>
        <begin position="164"/>
        <end position="191"/>
    </location>
</feature>
<gene>
    <name evidence="14" type="primary">tctE</name>
    <name evidence="14" type="ORF">GCM10007350_08400</name>
</gene>
<evidence type="ECO:0000313" key="14">
    <source>
        <dbReference type="EMBL" id="GHD58476.1"/>
    </source>
</evidence>
<keyword evidence="10 11" id="KW-0472">Membrane</keyword>
<dbReference type="SUPFAM" id="SSF47384">
    <property type="entry name" value="Homodimeric domain of signal transducing histidine kinase"/>
    <property type="match status" value="1"/>
</dbReference>
<keyword evidence="8 11" id="KW-1133">Transmembrane helix</keyword>
<evidence type="ECO:0000256" key="8">
    <source>
        <dbReference type="ARBA" id="ARBA00022989"/>
    </source>
</evidence>
<evidence type="ECO:0000256" key="9">
    <source>
        <dbReference type="ARBA" id="ARBA00023012"/>
    </source>
</evidence>
<comment type="catalytic activity">
    <reaction evidence="1">
        <text>ATP + protein L-histidine = ADP + protein N-phospho-L-histidine.</text>
        <dbReference type="EC" id="2.7.13.3"/>
    </reaction>
</comment>
<dbReference type="SMART" id="SM00387">
    <property type="entry name" value="HATPase_c"/>
    <property type="match status" value="1"/>
</dbReference>
<dbReference type="Pfam" id="PF02518">
    <property type="entry name" value="HATPase_c"/>
    <property type="match status" value="1"/>
</dbReference>
<dbReference type="InterPro" id="IPR003594">
    <property type="entry name" value="HATPase_dom"/>
</dbReference>
<sequence length="467" mass="51627">MRPRSLRRYLTVCLLVPLLGLLSIDAVLTYHRARQSADAAFDRSLFTSNKAMVEGISIQNGQIVVDIPYLALEMFESNAAGRVYYRVVEEGGAELTGYKDLPLPRRRDQAYYKPLFYDADYQGDTIRIAATRQRVHDVATAQTRTVWVLTGETPESRRELARQILIGAIIQDLLLVALSLGIVLIAVSVGLRPLRRLSNKVKDKDADDLQPLDATELPSELKPLVEAMNQYIARIERILNDRGRFFADAAHQLKTPLAVLQAKVELALREDDLPTVKRQMAETLDTVRHASRGVKQLLSLSRLAPDHFLVVTYSDVDLTAVARDVALDWAPVARRSGVDLGFEGGEPARLSGRPELLQELVGNLIDNAIRYAGPGRMVTVRSMPVDGHARLQVIDNGPGIPEEERDKVFRRFYRISGTQVEGSGLGLGIVHEIARLHDALIALSHTPGGGLTVTVDFPVERVAPSSS</sequence>
<dbReference type="InterPro" id="IPR050428">
    <property type="entry name" value="TCS_sensor_his_kinase"/>
</dbReference>
<evidence type="ECO:0000256" key="2">
    <source>
        <dbReference type="ARBA" id="ARBA00004370"/>
    </source>
</evidence>
<feature type="domain" description="HAMP" evidence="13">
    <location>
        <begin position="188"/>
        <end position="240"/>
    </location>
</feature>
<dbReference type="InterPro" id="IPR036890">
    <property type="entry name" value="HATPase_C_sf"/>
</dbReference>
<evidence type="ECO:0000256" key="1">
    <source>
        <dbReference type="ARBA" id="ARBA00000085"/>
    </source>
</evidence>
<organism evidence="14 15">
    <name type="scientific">Jeongeupia chitinilytica</name>
    <dbReference type="NCBI Taxonomy" id="1041641"/>
    <lineage>
        <taxon>Bacteria</taxon>
        <taxon>Pseudomonadati</taxon>
        <taxon>Pseudomonadota</taxon>
        <taxon>Betaproteobacteria</taxon>
        <taxon>Neisseriales</taxon>
        <taxon>Chitinibacteraceae</taxon>
        <taxon>Jeongeupia</taxon>
    </lineage>
</organism>
<dbReference type="CDD" id="cd00075">
    <property type="entry name" value="HATPase"/>
    <property type="match status" value="1"/>
</dbReference>
<dbReference type="InterPro" id="IPR005467">
    <property type="entry name" value="His_kinase_dom"/>
</dbReference>
<dbReference type="GO" id="GO:0016301">
    <property type="term" value="F:kinase activity"/>
    <property type="evidence" value="ECO:0007669"/>
    <property type="project" value="UniProtKB-KW"/>
</dbReference>